<feature type="signal peptide" evidence="1">
    <location>
        <begin position="1"/>
        <end position="21"/>
    </location>
</feature>
<keyword evidence="1" id="KW-0732">Signal</keyword>
<dbReference type="AlphaFoldDB" id="A0A9D1W298"/>
<reference evidence="2" key="2">
    <citation type="submission" date="2021-04" db="EMBL/GenBank/DDBJ databases">
        <authorList>
            <person name="Gilroy R."/>
        </authorList>
    </citation>
    <scope>NUCLEOTIDE SEQUENCE</scope>
    <source>
        <strain evidence="2">2189</strain>
    </source>
</reference>
<evidence type="ECO:0000313" key="3">
    <source>
        <dbReference type="Proteomes" id="UP000886847"/>
    </source>
</evidence>
<accession>A0A9D1W298</accession>
<protein>
    <submittedName>
        <fullName evidence="2">Uncharacterized protein</fullName>
    </submittedName>
</protein>
<gene>
    <name evidence="2" type="ORF">H9851_06175</name>
</gene>
<dbReference type="EMBL" id="DXEW01000029">
    <property type="protein sequence ID" value="HIX50848.1"/>
    <property type="molecule type" value="Genomic_DNA"/>
</dbReference>
<sequence>MKKLWTALTCLLLVGVLAALSACGGVQSDGSVPGDYRSVTVQEAVQALEAVGAESPLGDTSAEGWSFGAKARAEASVTAEQGSASLEAEARSEMQLSIGASEQDELIFLLACKNSAEAHGSLADDAAADAAARANVYIDGENLYLDIGAEASAGGAADSSSYKKKIPLDLGIPSLPQIPGAAEADFASLLNALAESGADIAIDDSDGVKVRASFSTAALEELLREVLGSIYPVDASTLDLRIGAGAAVQVFLVVDGEGQFTSLSVKADFEATVAAATFDMATGEYIEEGKDISFRCKASAALEAGDVSVDLPGDLDTYPEGGIL</sequence>
<feature type="chain" id="PRO_5039124930" evidence="1">
    <location>
        <begin position="22"/>
        <end position="324"/>
    </location>
</feature>
<name>A0A9D1W298_9FIRM</name>
<evidence type="ECO:0000313" key="2">
    <source>
        <dbReference type="EMBL" id="HIX50848.1"/>
    </source>
</evidence>
<organism evidence="2 3">
    <name type="scientific">Candidatus Borkfalkia faecavium</name>
    <dbReference type="NCBI Taxonomy" id="2838508"/>
    <lineage>
        <taxon>Bacteria</taxon>
        <taxon>Bacillati</taxon>
        <taxon>Bacillota</taxon>
        <taxon>Clostridia</taxon>
        <taxon>Christensenellales</taxon>
        <taxon>Christensenellaceae</taxon>
        <taxon>Candidatus Borkfalkia</taxon>
    </lineage>
</organism>
<dbReference type="PROSITE" id="PS51257">
    <property type="entry name" value="PROKAR_LIPOPROTEIN"/>
    <property type="match status" value="1"/>
</dbReference>
<evidence type="ECO:0000256" key="1">
    <source>
        <dbReference type="SAM" id="SignalP"/>
    </source>
</evidence>
<proteinExistence type="predicted"/>
<comment type="caution">
    <text evidence="2">The sequence shown here is derived from an EMBL/GenBank/DDBJ whole genome shotgun (WGS) entry which is preliminary data.</text>
</comment>
<reference evidence="2" key="1">
    <citation type="journal article" date="2021" name="PeerJ">
        <title>Extensive microbial diversity within the chicken gut microbiome revealed by metagenomics and culture.</title>
        <authorList>
            <person name="Gilroy R."/>
            <person name="Ravi A."/>
            <person name="Getino M."/>
            <person name="Pursley I."/>
            <person name="Horton D.L."/>
            <person name="Alikhan N.F."/>
            <person name="Baker D."/>
            <person name="Gharbi K."/>
            <person name="Hall N."/>
            <person name="Watson M."/>
            <person name="Adriaenssens E.M."/>
            <person name="Foster-Nyarko E."/>
            <person name="Jarju S."/>
            <person name="Secka A."/>
            <person name="Antonio M."/>
            <person name="Oren A."/>
            <person name="Chaudhuri R.R."/>
            <person name="La Ragione R."/>
            <person name="Hildebrand F."/>
            <person name="Pallen M.J."/>
        </authorList>
    </citation>
    <scope>NUCLEOTIDE SEQUENCE</scope>
    <source>
        <strain evidence="2">2189</strain>
    </source>
</reference>
<dbReference type="Proteomes" id="UP000886847">
    <property type="component" value="Unassembled WGS sequence"/>
</dbReference>